<evidence type="ECO:0000313" key="2">
    <source>
        <dbReference type="EMBL" id="TYC87565.1"/>
    </source>
</evidence>
<dbReference type="Pfam" id="PF07963">
    <property type="entry name" value="N_methyl"/>
    <property type="match status" value="1"/>
</dbReference>
<evidence type="ECO:0000256" key="1">
    <source>
        <dbReference type="SAM" id="Phobius"/>
    </source>
</evidence>
<reference evidence="2 3" key="1">
    <citation type="submission" date="2019-08" db="EMBL/GenBank/DDBJ databases">
        <title>Isolation and enrichment of carboxydotrophic bacteria from anaerobic sludge for the production of bio-based chemicals from syngas.</title>
        <authorList>
            <person name="Antares A.L."/>
            <person name="Moreira J."/>
            <person name="Diender M."/>
            <person name="Parshina S.N."/>
            <person name="Stams A.J.M."/>
            <person name="Alves M."/>
            <person name="Alves J.I."/>
            <person name="Sousa D.Z."/>
        </authorList>
    </citation>
    <scope>NUCLEOTIDE SEQUENCE [LARGE SCALE GENOMIC DNA]</scope>
    <source>
        <strain evidence="2 3">JM</strain>
    </source>
</reference>
<feature type="transmembrane region" description="Helical" evidence="1">
    <location>
        <begin position="16"/>
        <end position="37"/>
    </location>
</feature>
<dbReference type="Proteomes" id="UP000322619">
    <property type="component" value="Unassembled WGS sequence"/>
</dbReference>
<gene>
    <name evidence="2" type="ORF">FXB42_03715</name>
</gene>
<evidence type="ECO:0000313" key="3">
    <source>
        <dbReference type="Proteomes" id="UP000322619"/>
    </source>
</evidence>
<evidence type="ECO:0008006" key="4">
    <source>
        <dbReference type="Google" id="ProtNLM"/>
    </source>
</evidence>
<name>A0A5D0WTF3_9FIRM</name>
<comment type="caution">
    <text evidence="2">The sequence shown here is derived from an EMBL/GenBank/DDBJ whole genome shotgun (WGS) entry which is preliminary data.</text>
</comment>
<accession>A0A5D0WTF3</accession>
<dbReference type="AlphaFoldDB" id="A0A5D0WTF3"/>
<dbReference type="RefSeq" id="WP_148636778.1">
    <property type="nucleotide sequence ID" value="NZ_VSLA01000004.1"/>
</dbReference>
<dbReference type="PROSITE" id="PS00409">
    <property type="entry name" value="PROKAR_NTER_METHYL"/>
    <property type="match status" value="1"/>
</dbReference>
<organism evidence="2 3">
    <name type="scientific">Acetobacterium wieringae</name>
    <dbReference type="NCBI Taxonomy" id="52694"/>
    <lineage>
        <taxon>Bacteria</taxon>
        <taxon>Bacillati</taxon>
        <taxon>Bacillota</taxon>
        <taxon>Clostridia</taxon>
        <taxon>Eubacteriales</taxon>
        <taxon>Eubacteriaceae</taxon>
        <taxon>Acetobacterium</taxon>
    </lineage>
</organism>
<proteinExistence type="predicted"/>
<dbReference type="InterPro" id="IPR012902">
    <property type="entry name" value="N_methyl_site"/>
</dbReference>
<protein>
    <recommendedName>
        <fullName evidence="4">Prepilin-type N-terminal cleavage/methylation domain-containing protein</fullName>
    </recommendedName>
</protein>
<dbReference type="EMBL" id="VSLA01000004">
    <property type="protein sequence ID" value="TYC87565.1"/>
    <property type="molecule type" value="Genomic_DNA"/>
</dbReference>
<keyword evidence="1" id="KW-0472">Membrane</keyword>
<keyword evidence="1" id="KW-0812">Transmembrane</keyword>
<sequence length="152" mass="17190">MKDGLNNNHGVTLLETVISIAIIMIILVALFGALLYGQKMIVYNDSKNNEAAQAQDMIDSIMSQLSEGENPAAITVVAAKKVNDFIDPKTIIQPSDYQKQYIITEKIAEKKDDEGNNQKQYVVYTVWVRLYYNNYESYIELKAYAKKNGVEI</sequence>
<keyword evidence="1" id="KW-1133">Transmembrane helix</keyword>